<sequence length="97" mass="9888">MTIILYTLAVSFTLALILGLLLGIFEKVFYVHVDERIAKIRAVLPGVNCGACGYPGCDGFAAGVAAGEAPVTGCVVGRAPVAQAVGEIMGVPVPAKK</sequence>
<keyword evidence="8" id="KW-1185">Reference proteome</keyword>
<keyword evidence="1" id="KW-0004">4Fe-4S</keyword>
<dbReference type="PANTHER" id="PTHR43560">
    <property type="entry name" value="ION-TRANSLOCATING OXIDOREDUCTASE COMPLEX SUBUNIT B"/>
    <property type="match status" value="1"/>
</dbReference>
<evidence type="ECO:0000256" key="5">
    <source>
        <dbReference type="SAM" id="Phobius"/>
    </source>
</evidence>
<keyword evidence="5" id="KW-1133">Transmembrane helix</keyword>
<keyword evidence="5" id="KW-0812">Transmembrane</keyword>
<keyword evidence="4" id="KW-0411">Iron-sulfur</keyword>
<proteinExistence type="predicted"/>
<keyword evidence="3" id="KW-0408">Iron</keyword>
<reference evidence="7 8" key="1">
    <citation type="submission" date="2013-08" db="EMBL/GenBank/DDBJ databases">
        <authorList>
            <person name="Weinstock G."/>
            <person name="Sodergren E."/>
            <person name="Wylie T."/>
            <person name="Fulton L."/>
            <person name="Fulton R."/>
            <person name="Fronick C."/>
            <person name="O'Laughlin M."/>
            <person name="Godfrey J."/>
            <person name="Miner T."/>
            <person name="Herter B."/>
            <person name="Appelbaum E."/>
            <person name="Cordes M."/>
            <person name="Lek S."/>
            <person name="Wollam A."/>
            <person name="Pepin K.H."/>
            <person name="Palsikar V.B."/>
            <person name="Mitreva M."/>
            <person name="Wilson R.K."/>
        </authorList>
    </citation>
    <scope>NUCLEOTIDE SEQUENCE [LARGE SCALE GENOMIC DNA]</scope>
    <source>
        <strain evidence="7 8">ATCC 700332</strain>
    </source>
</reference>
<dbReference type="EMBL" id="AWVH01000040">
    <property type="protein sequence ID" value="ERJ91828.1"/>
    <property type="molecule type" value="Genomic_DNA"/>
</dbReference>
<evidence type="ECO:0000256" key="3">
    <source>
        <dbReference type="ARBA" id="ARBA00023004"/>
    </source>
</evidence>
<evidence type="ECO:0000256" key="2">
    <source>
        <dbReference type="ARBA" id="ARBA00022723"/>
    </source>
</evidence>
<dbReference type="PANTHER" id="PTHR43560:SF1">
    <property type="entry name" value="ION-TRANSLOCATING OXIDOREDUCTASE COMPLEX SUBUNIT B"/>
    <property type="match status" value="1"/>
</dbReference>
<dbReference type="PROSITE" id="PS51656">
    <property type="entry name" value="4FE4S"/>
    <property type="match status" value="1"/>
</dbReference>
<name>A0ABN0NX23_TRELE</name>
<keyword evidence="2" id="KW-0479">Metal-binding</keyword>
<evidence type="ECO:0000259" key="6">
    <source>
        <dbReference type="PROSITE" id="PS51656"/>
    </source>
</evidence>
<dbReference type="Gene3D" id="1.10.15.40">
    <property type="entry name" value="Electron transport complex subunit B, putative Fe-S cluster"/>
    <property type="match status" value="1"/>
</dbReference>
<dbReference type="Proteomes" id="UP000016649">
    <property type="component" value="Unassembled WGS sequence"/>
</dbReference>
<feature type="transmembrane region" description="Helical" evidence="5">
    <location>
        <begin position="6"/>
        <end position="25"/>
    </location>
</feature>
<comment type="caution">
    <text evidence="7">The sequence shown here is derived from an EMBL/GenBank/DDBJ whole genome shotgun (WGS) entry which is preliminary data.</text>
</comment>
<dbReference type="InterPro" id="IPR050395">
    <property type="entry name" value="4Fe4S_Ferredoxin_RnfB"/>
</dbReference>
<evidence type="ECO:0000313" key="8">
    <source>
        <dbReference type="Proteomes" id="UP000016649"/>
    </source>
</evidence>
<protein>
    <submittedName>
        <fullName evidence="7">Electron transport complex protein RnfB domain protein</fullName>
    </submittedName>
</protein>
<accession>A0ABN0NX23</accession>
<dbReference type="InterPro" id="IPR007202">
    <property type="entry name" value="4Fe-4S_dom"/>
</dbReference>
<keyword evidence="5" id="KW-0472">Membrane</keyword>
<dbReference type="RefSeq" id="WP_021688050.1">
    <property type="nucleotide sequence ID" value="NZ_KI260571.1"/>
</dbReference>
<feature type="domain" description="4Fe-4S" evidence="6">
    <location>
        <begin position="32"/>
        <end position="91"/>
    </location>
</feature>
<dbReference type="Pfam" id="PF04060">
    <property type="entry name" value="FeS"/>
    <property type="match status" value="1"/>
</dbReference>
<organism evidence="7 8">
    <name type="scientific">Treponema lecithinolyticum ATCC 700332</name>
    <dbReference type="NCBI Taxonomy" id="1321815"/>
    <lineage>
        <taxon>Bacteria</taxon>
        <taxon>Pseudomonadati</taxon>
        <taxon>Spirochaetota</taxon>
        <taxon>Spirochaetia</taxon>
        <taxon>Spirochaetales</taxon>
        <taxon>Treponemataceae</taxon>
        <taxon>Treponema</taxon>
    </lineage>
</organism>
<evidence type="ECO:0000256" key="4">
    <source>
        <dbReference type="ARBA" id="ARBA00023014"/>
    </source>
</evidence>
<gene>
    <name evidence="7" type="ORF">HMPREF9193_01835</name>
</gene>
<evidence type="ECO:0000256" key="1">
    <source>
        <dbReference type="ARBA" id="ARBA00022485"/>
    </source>
</evidence>
<evidence type="ECO:0000313" key="7">
    <source>
        <dbReference type="EMBL" id="ERJ91828.1"/>
    </source>
</evidence>